<gene>
    <name evidence="2" type="ORF">OOU_Y34scaffold00255g77</name>
</gene>
<dbReference type="AlphaFoldDB" id="A0AA97PP59"/>
<feature type="compositionally biased region" description="Polar residues" evidence="1">
    <location>
        <begin position="91"/>
        <end position="112"/>
    </location>
</feature>
<dbReference type="EMBL" id="JH793720">
    <property type="protein sequence ID" value="ELQ41779.1"/>
    <property type="molecule type" value="Genomic_DNA"/>
</dbReference>
<sequence length="309" mass="33541">MPDEPNFTAAQLTTAQRRTAKKAHARLQDIIDIINRLGGIEKFPPQSARSIAKNDQASTVNLGGQAGASNDKKADNTNHQNGPGPDKRAGNSHQQSSPGVNAGNSGMSTSNTQLTGEAELHNVTDSLRNYELNKTEDLLEEEHSKSWYAPAFFALLNPQPADTFKALEKSGYDVKRSSPVEEVGWGSLGGESSMIEFLVAFLNCPVLLTKDKDKPYVNMGKTFVFIITSSVVDTIESHFRNWANCPPTGLPLDEGHDPLSPPDLDSWGFLENPENGRKEVALMGEMRKVLTESLGKLKNGAGLGKRISP</sequence>
<organism evidence="2">
    <name type="scientific">Pyricularia oryzae (strain Y34)</name>
    <name type="common">Rice blast fungus</name>
    <name type="synonym">Magnaporthe oryzae</name>
    <dbReference type="NCBI Taxonomy" id="1143189"/>
    <lineage>
        <taxon>Eukaryota</taxon>
        <taxon>Fungi</taxon>
        <taxon>Dikarya</taxon>
        <taxon>Ascomycota</taxon>
        <taxon>Pezizomycotina</taxon>
        <taxon>Sordariomycetes</taxon>
        <taxon>Sordariomycetidae</taxon>
        <taxon>Magnaporthales</taxon>
        <taxon>Pyriculariaceae</taxon>
        <taxon>Pyricularia</taxon>
    </lineage>
</organism>
<name>A0AA97PP59_PYRO3</name>
<reference evidence="2" key="1">
    <citation type="journal article" date="2012" name="PLoS Genet.">
        <title>Comparative analysis of the genomes of two field isolates of the rice blast fungus Magnaporthe oryzae.</title>
        <authorList>
            <person name="Xue M."/>
            <person name="Yang J."/>
            <person name="Li Z."/>
            <person name="Hu S."/>
            <person name="Yao N."/>
            <person name="Dean R.A."/>
            <person name="Zhao W."/>
            <person name="Shen M."/>
            <person name="Zhang H."/>
            <person name="Li C."/>
            <person name="Liu L."/>
            <person name="Cao L."/>
            <person name="Xu X."/>
            <person name="Xing Y."/>
            <person name="Hsiang T."/>
            <person name="Zhang Z."/>
            <person name="Xu J.R."/>
            <person name="Peng Y.L."/>
        </authorList>
    </citation>
    <scope>NUCLEOTIDE SEQUENCE</scope>
    <source>
        <strain evidence="2">Y34</strain>
    </source>
</reference>
<dbReference type="Proteomes" id="UP000011086">
    <property type="component" value="Unassembled WGS sequence"/>
</dbReference>
<feature type="compositionally biased region" description="Polar residues" evidence="1">
    <location>
        <begin position="47"/>
        <end position="62"/>
    </location>
</feature>
<protein>
    <submittedName>
        <fullName evidence="2">Uncharacterized protein</fullName>
    </submittedName>
</protein>
<proteinExistence type="predicted"/>
<accession>A0AA97PP59</accession>
<evidence type="ECO:0000313" key="2">
    <source>
        <dbReference type="EMBL" id="ELQ41779.1"/>
    </source>
</evidence>
<evidence type="ECO:0000256" key="1">
    <source>
        <dbReference type="SAM" id="MobiDB-lite"/>
    </source>
</evidence>
<feature type="region of interest" description="Disordered" evidence="1">
    <location>
        <begin position="45"/>
        <end position="112"/>
    </location>
</feature>